<comment type="caution">
    <text evidence="3">The sequence shown here is derived from an EMBL/GenBank/DDBJ whole genome shotgun (WGS) entry which is preliminary data.</text>
</comment>
<feature type="region of interest" description="Disordered" evidence="1">
    <location>
        <begin position="92"/>
        <end position="122"/>
    </location>
</feature>
<reference evidence="4" key="1">
    <citation type="submission" date="2021-01" db="EMBL/GenBank/DDBJ databases">
        <title>Genome public.</title>
        <authorList>
            <person name="Liu C."/>
            <person name="Sun Q."/>
        </authorList>
    </citation>
    <scope>NUCLEOTIDE SEQUENCE [LARGE SCALE GENOMIC DNA]</scope>
    <source>
        <strain evidence="4">YIM B02567</strain>
    </source>
</reference>
<organism evidence="3 4">
    <name type="scientific">Chryseobacterium paridis</name>
    <dbReference type="NCBI Taxonomy" id="2800328"/>
    <lineage>
        <taxon>Bacteria</taxon>
        <taxon>Pseudomonadati</taxon>
        <taxon>Bacteroidota</taxon>
        <taxon>Flavobacteriia</taxon>
        <taxon>Flavobacteriales</taxon>
        <taxon>Weeksellaceae</taxon>
        <taxon>Chryseobacterium group</taxon>
        <taxon>Chryseobacterium</taxon>
    </lineage>
</organism>
<keyword evidence="2" id="KW-0472">Membrane</keyword>
<keyword evidence="4" id="KW-1185">Reference proteome</keyword>
<keyword evidence="2" id="KW-0812">Transmembrane</keyword>
<evidence type="ECO:0000256" key="2">
    <source>
        <dbReference type="SAM" id="Phobius"/>
    </source>
</evidence>
<proteinExistence type="predicted"/>
<evidence type="ECO:0008006" key="5">
    <source>
        <dbReference type="Google" id="ProtNLM"/>
    </source>
</evidence>
<gene>
    <name evidence="3" type="ORF">JHL15_13865</name>
</gene>
<evidence type="ECO:0000313" key="3">
    <source>
        <dbReference type="EMBL" id="MBK1896849.1"/>
    </source>
</evidence>
<feature type="transmembrane region" description="Helical" evidence="2">
    <location>
        <begin position="46"/>
        <end position="65"/>
    </location>
</feature>
<protein>
    <recommendedName>
        <fullName evidence="5">Anti-sigma factor</fullName>
    </recommendedName>
</protein>
<dbReference type="RefSeq" id="WP_200246648.1">
    <property type="nucleotide sequence ID" value="NZ_JAENHK010000010.1"/>
</dbReference>
<keyword evidence="2" id="KW-1133">Transmembrane helix</keyword>
<accession>A0ABS1FWR1</accession>
<dbReference type="EMBL" id="JAENHK010000010">
    <property type="protein sequence ID" value="MBK1896849.1"/>
    <property type="molecule type" value="Genomic_DNA"/>
</dbReference>
<dbReference type="Proteomes" id="UP000628669">
    <property type="component" value="Unassembled WGS sequence"/>
</dbReference>
<evidence type="ECO:0000256" key="1">
    <source>
        <dbReference type="SAM" id="MobiDB-lite"/>
    </source>
</evidence>
<sequence>MRKEILKQLKSDYESIEIKPSNDLWDRIDHRLEEATDLPLKQPFQWWKYAAVVLLLISFGGYLYLDSKPAKDNRVVTKNDTSEKTLLPKKQANESEQLASEKVQNKNKITALNEKSDNATGPEKDIIKTYRKDLKLSHTIPVNEEEIIKEDLANVSHVQEKNNDQIVEKPTMIAAKKKASYIDADDLLLGREIDKTREENHNGNKKMGVVDMEKIKIKGPNSFKILGMTVFSDSSDTK</sequence>
<evidence type="ECO:0000313" key="4">
    <source>
        <dbReference type="Proteomes" id="UP000628669"/>
    </source>
</evidence>
<name>A0ABS1FWR1_9FLAO</name>